<evidence type="ECO:0000313" key="1">
    <source>
        <dbReference type="EMBL" id="RFM30530.1"/>
    </source>
</evidence>
<proteinExistence type="predicted"/>
<name>A0A3E1NRK5_9BACT</name>
<comment type="caution">
    <text evidence="1">The sequence shown here is derived from an EMBL/GenBank/DDBJ whole genome shotgun (WGS) entry which is preliminary data.</text>
</comment>
<dbReference type="AlphaFoldDB" id="A0A3E1NRK5"/>
<sequence length="155" mass="16967">MRKIILSILTDSADGQPPYQGLDWRLAEQEINRHAGDLFCTIPGIVFSKLPPGQRIPHWQGAVNSFVQKISGSIQRVTGKQAIQLGPVTIQAARPGAQATVVQLVLINGRQVTIHPVLEEEHTATASSTHELQLVKTRTFESGVLLLYTRTQVAV</sequence>
<dbReference type="Proteomes" id="UP000261284">
    <property type="component" value="Unassembled WGS sequence"/>
</dbReference>
<organism evidence="1 2">
    <name type="scientific">Deminuibacter soli</name>
    <dbReference type="NCBI Taxonomy" id="2291815"/>
    <lineage>
        <taxon>Bacteria</taxon>
        <taxon>Pseudomonadati</taxon>
        <taxon>Bacteroidota</taxon>
        <taxon>Chitinophagia</taxon>
        <taxon>Chitinophagales</taxon>
        <taxon>Chitinophagaceae</taxon>
        <taxon>Deminuibacter</taxon>
    </lineage>
</organism>
<reference evidence="1 2" key="1">
    <citation type="submission" date="2018-08" db="EMBL/GenBank/DDBJ databases">
        <title>Chitinophagaceae sp. K23C18032701, a novel bacterium isolated from forest soil.</title>
        <authorList>
            <person name="Wang C."/>
        </authorList>
    </citation>
    <scope>NUCLEOTIDE SEQUENCE [LARGE SCALE GENOMIC DNA]</scope>
    <source>
        <strain evidence="1 2">K23C18032701</strain>
    </source>
</reference>
<protein>
    <submittedName>
        <fullName evidence="1">Uncharacterized protein</fullName>
    </submittedName>
</protein>
<accession>A0A3E1NRK5</accession>
<gene>
    <name evidence="1" type="ORF">DXN05_06135</name>
</gene>
<evidence type="ECO:0000313" key="2">
    <source>
        <dbReference type="Proteomes" id="UP000261284"/>
    </source>
</evidence>
<dbReference type="EMBL" id="QTJU01000001">
    <property type="protein sequence ID" value="RFM30530.1"/>
    <property type="molecule type" value="Genomic_DNA"/>
</dbReference>
<keyword evidence="2" id="KW-1185">Reference proteome</keyword>
<dbReference type="RefSeq" id="WP_116846286.1">
    <property type="nucleotide sequence ID" value="NZ_QTJU01000001.1"/>
</dbReference>